<feature type="active site" description="Glycyl thioester intermediate" evidence="9">
    <location>
        <position position="230"/>
    </location>
</feature>
<dbReference type="GO" id="GO:0005737">
    <property type="term" value="C:cytoplasm"/>
    <property type="evidence" value="ECO:0007669"/>
    <property type="project" value="TreeGrafter"/>
</dbReference>
<dbReference type="FunFam" id="1.10.10.520:FF:000011">
    <property type="entry name" value="Ubiquitin-activating enzyme E1-like"/>
    <property type="match status" value="1"/>
</dbReference>
<dbReference type="GO" id="GO:0016925">
    <property type="term" value="P:protein sumoylation"/>
    <property type="evidence" value="ECO:0007669"/>
    <property type="project" value="TreeGrafter"/>
</dbReference>
<evidence type="ECO:0000256" key="7">
    <source>
        <dbReference type="ARBA" id="ARBA00022840"/>
    </source>
</evidence>
<evidence type="ECO:0000256" key="5">
    <source>
        <dbReference type="ARBA" id="ARBA00022786"/>
    </source>
</evidence>
<dbReference type="EMBL" id="LAVV01010631">
    <property type="protein sequence ID" value="KNZ48772.1"/>
    <property type="molecule type" value="Genomic_DNA"/>
</dbReference>
<dbReference type="Gene3D" id="3.10.290.20">
    <property type="entry name" value="Ubiquitin-like 2 activating enzyme e1b. Chain: B, domain 3"/>
    <property type="match status" value="1"/>
</dbReference>
<dbReference type="Gene3D" id="3.40.50.720">
    <property type="entry name" value="NAD(P)-binding Rossmann-like Domain"/>
    <property type="match status" value="1"/>
</dbReference>
<evidence type="ECO:0000256" key="9">
    <source>
        <dbReference type="PROSITE-ProRule" id="PRU10132"/>
    </source>
</evidence>
<dbReference type="GO" id="GO:0046872">
    <property type="term" value="F:metal ion binding"/>
    <property type="evidence" value="ECO:0007669"/>
    <property type="project" value="UniProtKB-KW"/>
</dbReference>
<dbReference type="Proteomes" id="UP000037035">
    <property type="component" value="Unassembled WGS sequence"/>
</dbReference>
<gene>
    <name evidence="13" type="ORF">VP01_541g7</name>
</gene>
<evidence type="ECO:0000259" key="11">
    <source>
        <dbReference type="Pfam" id="PF00899"/>
    </source>
</evidence>
<keyword evidence="6" id="KW-0862">Zinc</keyword>
<organism evidence="13 14">
    <name type="scientific">Puccinia sorghi</name>
    <dbReference type="NCBI Taxonomy" id="27349"/>
    <lineage>
        <taxon>Eukaryota</taxon>
        <taxon>Fungi</taxon>
        <taxon>Dikarya</taxon>
        <taxon>Basidiomycota</taxon>
        <taxon>Pucciniomycotina</taxon>
        <taxon>Pucciniomycetes</taxon>
        <taxon>Pucciniales</taxon>
        <taxon>Pucciniaceae</taxon>
        <taxon>Puccinia</taxon>
    </lineage>
</organism>
<dbReference type="GO" id="GO:0019948">
    <property type="term" value="F:SUMO activating enzyme activity"/>
    <property type="evidence" value="ECO:0007669"/>
    <property type="project" value="TreeGrafter"/>
</dbReference>
<protein>
    <recommendedName>
        <fullName evidence="8">Ubiquitin-activating enzyme E1-like</fullName>
    </recommendedName>
</protein>
<dbReference type="InterPro" id="IPR035985">
    <property type="entry name" value="Ubiquitin-activating_enz"/>
</dbReference>
<feature type="domain" description="THIF-type NAD/FAD binding fold" evidence="11">
    <location>
        <begin position="23"/>
        <end position="493"/>
    </location>
</feature>
<evidence type="ECO:0000256" key="3">
    <source>
        <dbReference type="ARBA" id="ARBA00022723"/>
    </source>
</evidence>
<keyword evidence="14" id="KW-1185">Reference proteome</keyword>
<dbReference type="InterPro" id="IPR033127">
    <property type="entry name" value="UBQ-activ_enz_E1_Cys_AS"/>
</dbReference>
<dbReference type="SUPFAM" id="SSF69572">
    <property type="entry name" value="Activating enzymes of the ubiquitin-like proteins"/>
    <property type="match status" value="1"/>
</dbReference>
<dbReference type="VEuPathDB" id="FungiDB:VP01_541g7"/>
<keyword evidence="3" id="KW-0479">Metal-binding</keyword>
<evidence type="ECO:0000256" key="10">
    <source>
        <dbReference type="SAM" id="MobiDB-lite"/>
    </source>
</evidence>
<dbReference type="FunFam" id="3.50.50.80:FF:000004">
    <property type="entry name" value="Ubiquitin-activating enzyme E1-like"/>
    <property type="match status" value="1"/>
</dbReference>
<feature type="region of interest" description="Disordered" evidence="10">
    <location>
        <begin position="341"/>
        <end position="362"/>
    </location>
</feature>
<dbReference type="Pfam" id="PF00899">
    <property type="entry name" value="ThiF"/>
    <property type="match status" value="1"/>
</dbReference>
<sequence length="739" mass="82060">MAYLSSSTAGQASSPSRYSHLEKLFGPRTRDRIRNSSVLVIGAGGIGCELLKNLVCTGFGNITIVDLDTVDTSNLNRQFLFQKKHVKRPKAIVARETASAFNPNVTIHALHANIMDPPFDQAYFKSFDLVLNALDNLSARRHVNKMCVMTKVPLIESGTAGYNGQVQPIRSVSSGSPFSSFSRPDFEVDQKGFYLPRLVSFFSYYILFSQGKMECYDCQPKPLPKTFPVCTIRSTPSSPIHCIVWAKNYLFPQLFGPEDENEGADLDEAVQNGESVKEIENLKEEVKRMKEIRAQLDSPEMSKIVFKKLFEEDINRLLMMDDMWEHRNAPTPLYYDELASQKPQSANGHQSQLAPSSGGLKDQQTLSLKDSFDLFCSSLLALGKRIQSDAAHEPLRWDKDDDEALDFVTAASNLRATIFGIPQKTRFDVKLLIEHHTITPLVRDGWKYCGGPSDVYLFLDDLGQIPAIATTNSAVSALIVFQAINILSRFEDSEKSSSNGPEAKDEDNCAPLPRINACRPWYSKTAERIIVAGSIDAPNPYCEVCQVVYATVDLSPDCTLNDFMTQVLKGKLYADDDDDESITIQEGDRLLYDPDFTDNKTKSFRDLNLVDGQVERILRITDEAEKYVPLMFTISKSAPPPDGKIVVEGLPDQLPSRPPPEPTAEPTSDLNDGSDIEQIGASNGSNGAKRTRAEPQKANGDDVVLIDQVDDSSNARPAKKLKLDCSNDHTNPVDFVEIL</sequence>
<keyword evidence="7" id="KW-0067">ATP-binding</keyword>
<feature type="compositionally biased region" description="Polar residues" evidence="10">
    <location>
        <begin position="341"/>
        <end position="355"/>
    </location>
</feature>
<evidence type="ECO:0000256" key="8">
    <source>
        <dbReference type="ARBA" id="ARBA00073512"/>
    </source>
</evidence>
<evidence type="ECO:0000259" key="12">
    <source>
        <dbReference type="Pfam" id="PF10585"/>
    </source>
</evidence>
<keyword evidence="4" id="KW-0547">Nucleotide-binding</keyword>
<evidence type="ECO:0000256" key="6">
    <source>
        <dbReference type="ARBA" id="ARBA00022833"/>
    </source>
</evidence>
<dbReference type="PROSITE" id="PS00865">
    <property type="entry name" value="UBIQUITIN_ACTIVAT_2"/>
    <property type="match status" value="1"/>
</dbReference>
<dbReference type="OrthoDB" id="10255449at2759"/>
<dbReference type="InterPro" id="IPR045886">
    <property type="entry name" value="ThiF/MoeB/HesA"/>
</dbReference>
<dbReference type="Pfam" id="PF10585">
    <property type="entry name" value="UBA_E1_SCCH"/>
    <property type="match status" value="1"/>
</dbReference>
<evidence type="ECO:0000256" key="4">
    <source>
        <dbReference type="ARBA" id="ARBA00022741"/>
    </source>
</evidence>
<dbReference type="Gene3D" id="1.10.10.520">
    <property type="entry name" value="Ubiquitin activating enzymes (Uba3). Chain: B, domain 2"/>
    <property type="match status" value="1"/>
</dbReference>
<dbReference type="InterPro" id="IPR023318">
    <property type="entry name" value="Ub_act_enz_dom_a_sf"/>
</dbReference>
<keyword evidence="5" id="KW-0833">Ubl conjugation pathway</keyword>
<dbReference type="InterPro" id="IPR000594">
    <property type="entry name" value="ThiF_NAD_FAD-bd"/>
</dbReference>
<dbReference type="PANTHER" id="PTHR10953">
    <property type="entry name" value="UBIQUITIN-ACTIVATING ENZYME E1"/>
    <property type="match status" value="1"/>
</dbReference>
<feature type="region of interest" description="Disordered" evidence="10">
    <location>
        <begin position="641"/>
        <end position="703"/>
    </location>
</feature>
<feature type="domain" description="Ubiquitin-activating enzyme SCCH" evidence="12">
    <location>
        <begin position="366"/>
        <end position="430"/>
    </location>
</feature>
<accession>A0A0L6UKH1</accession>
<comment type="similarity">
    <text evidence="2">Belongs to the ubiquitin-activating E1 family.</text>
</comment>
<dbReference type="GO" id="GO:0005524">
    <property type="term" value="F:ATP binding"/>
    <property type="evidence" value="ECO:0007669"/>
    <property type="project" value="UniProtKB-KW"/>
</dbReference>
<dbReference type="GO" id="GO:0031510">
    <property type="term" value="C:SUMO activating enzyme complex"/>
    <property type="evidence" value="ECO:0007669"/>
    <property type="project" value="TreeGrafter"/>
</dbReference>
<dbReference type="InterPro" id="IPR019572">
    <property type="entry name" value="UBA_E1_SCCH"/>
</dbReference>
<reference evidence="13 14" key="1">
    <citation type="submission" date="2015-08" db="EMBL/GenBank/DDBJ databases">
        <title>Next Generation Sequencing and Analysis of the Genome of Puccinia sorghi L Schw, the Causal Agent of Maize Common Rust.</title>
        <authorList>
            <person name="Rochi L."/>
            <person name="Burguener G."/>
            <person name="Darino M."/>
            <person name="Turjanski A."/>
            <person name="Kreff E."/>
            <person name="Dieguez M.J."/>
            <person name="Sacco F."/>
        </authorList>
    </citation>
    <scope>NUCLEOTIDE SEQUENCE [LARGE SCALE GENOMIC DNA]</scope>
    <source>
        <strain evidence="13 14">RO10H11247</strain>
    </source>
</reference>
<name>A0A0L6UKH1_9BASI</name>
<dbReference type="STRING" id="27349.A0A0L6UKH1"/>
<proteinExistence type="inferred from homology"/>
<evidence type="ECO:0000313" key="14">
    <source>
        <dbReference type="Proteomes" id="UP000037035"/>
    </source>
</evidence>
<comment type="pathway">
    <text evidence="1">Protein modification; protein sumoylation.</text>
</comment>
<evidence type="ECO:0000313" key="13">
    <source>
        <dbReference type="EMBL" id="KNZ48772.1"/>
    </source>
</evidence>
<evidence type="ECO:0000256" key="2">
    <source>
        <dbReference type="ARBA" id="ARBA00005673"/>
    </source>
</evidence>
<evidence type="ECO:0000256" key="1">
    <source>
        <dbReference type="ARBA" id="ARBA00004718"/>
    </source>
</evidence>
<dbReference type="AlphaFoldDB" id="A0A0L6UKH1"/>
<dbReference type="PANTHER" id="PTHR10953:SF5">
    <property type="entry name" value="SUMO-ACTIVATING ENZYME SUBUNIT 2"/>
    <property type="match status" value="1"/>
</dbReference>
<comment type="caution">
    <text evidence="13">The sequence shown here is derived from an EMBL/GenBank/DDBJ whole genome shotgun (WGS) entry which is preliminary data.</text>
</comment>